<sequence>MKFFLLIIAALIVENTIQAQPGTLDNTFNDSGKVLNYDFGVVCATAIQPDGKILVGGEIFTTELHAFTIVRYLPDGSVDESFGDNGKAQTAIAGGGVGIYNLSVLKSGKILAAGYGLVFFQFPIYQSPILAQYLPDGSPDPSFGD</sequence>
<feature type="chain" id="PRO_5011544492" evidence="1">
    <location>
        <begin position="20"/>
        <end position="145"/>
    </location>
</feature>
<dbReference type="STRING" id="1465490.SAMN05444277_111137"/>
<dbReference type="Gene3D" id="2.80.10.50">
    <property type="match status" value="1"/>
</dbReference>
<keyword evidence="1" id="KW-0732">Signal</keyword>
<organism evidence="2 3">
    <name type="scientific">Parafilimonas terrae</name>
    <dbReference type="NCBI Taxonomy" id="1465490"/>
    <lineage>
        <taxon>Bacteria</taxon>
        <taxon>Pseudomonadati</taxon>
        <taxon>Bacteroidota</taxon>
        <taxon>Chitinophagia</taxon>
        <taxon>Chitinophagales</taxon>
        <taxon>Chitinophagaceae</taxon>
        <taxon>Parafilimonas</taxon>
    </lineage>
</organism>
<evidence type="ECO:0000256" key="1">
    <source>
        <dbReference type="SAM" id="SignalP"/>
    </source>
</evidence>
<dbReference type="InterPro" id="IPR013431">
    <property type="entry name" value="Delta_60_rpt"/>
</dbReference>
<proteinExistence type="predicted"/>
<protein>
    <submittedName>
        <fullName evidence="2">Delta-60 repeat domain-containing protein</fullName>
    </submittedName>
</protein>
<gene>
    <name evidence="2" type="ORF">SAMN05444277_111137</name>
</gene>
<accession>A0A1I5YEN0</accession>
<dbReference type="EMBL" id="FOXQ01000011">
    <property type="protein sequence ID" value="SFQ42337.1"/>
    <property type="molecule type" value="Genomic_DNA"/>
</dbReference>
<dbReference type="AlphaFoldDB" id="A0A1I5YEN0"/>
<name>A0A1I5YEN0_9BACT</name>
<evidence type="ECO:0000313" key="3">
    <source>
        <dbReference type="Proteomes" id="UP000199031"/>
    </source>
</evidence>
<dbReference type="Pfam" id="PF17164">
    <property type="entry name" value="DUF5122"/>
    <property type="match status" value="2"/>
</dbReference>
<keyword evidence="3" id="KW-1185">Reference proteome</keyword>
<dbReference type="Proteomes" id="UP000199031">
    <property type="component" value="Unassembled WGS sequence"/>
</dbReference>
<evidence type="ECO:0000313" key="2">
    <source>
        <dbReference type="EMBL" id="SFQ42337.1"/>
    </source>
</evidence>
<feature type="non-terminal residue" evidence="2">
    <location>
        <position position="145"/>
    </location>
</feature>
<dbReference type="NCBIfam" id="TIGR02608">
    <property type="entry name" value="delta_60_rpt"/>
    <property type="match status" value="2"/>
</dbReference>
<reference evidence="2 3" key="1">
    <citation type="submission" date="2016-10" db="EMBL/GenBank/DDBJ databases">
        <authorList>
            <person name="de Groot N.N."/>
        </authorList>
    </citation>
    <scope>NUCLEOTIDE SEQUENCE [LARGE SCALE GENOMIC DNA]</scope>
    <source>
        <strain evidence="2 3">DSM 28286</strain>
    </source>
</reference>
<feature type="signal peptide" evidence="1">
    <location>
        <begin position="1"/>
        <end position="19"/>
    </location>
</feature>